<gene>
    <name evidence="17" type="ORF">MNOR_LOCUS3309</name>
</gene>
<feature type="domain" description="YrdC-like" evidence="16">
    <location>
        <begin position="37"/>
        <end position="225"/>
    </location>
</feature>
<dbReference type="EC" id="2.7.7.87" evidence="5"/>
<keyword evidence="12" id="KW-0472">Membrane</keyword>
<dbReference type="PANTHER" id="PTHR17490:SF10">
    <property type="entry name" value="THREONYLCARBAMOYL-AMP SYNTHASE"/>
    <property type="match status" value="1"/>
</dbReference>
<reference evidence="17 18" key="1">
    <citation type="submission" date="2024-05" db="EMBL/GenBank/DDBJ databases">
        <authorList>
            <person name="Wallberg A."/>
        </authorList>
    </citation>
    <scope>NUCLEOTIDE SEQUENCE [LARGE SCALE GENOMIC DNA]</scope>
</reference>
<dbReference type="GO" id="GO:0000049">
    <property type="term" value="F:tRNA binding"/>
    <property type="evidence" value="ECO:0007669"/>
    <property type="project" value="TreeGrafter"/>
</dbReference>
<evidence type="ECO:0000259" key="16">
    <source>
        <dbReference type="PROSITE" id="PS51163"/>
    </source>
</evidence>
<dbReference type="GO" id="GO:0006450">
    <property type="term" value="P:regulation of translational fidelity"/>
    <property type="evidence" value="ECO:0007669"/>
    <property type="project" value="TreeGrafter"/>
</dbReference>
<comment type="subunit">
    <text evidence="15">Interacts with RSC1A1.</text>
</comment>
<dbReference type="GO" id="GO:0003725">
    <property type="term" value="F:double-stranded RNA binding"/>
    <property type="evidence" value="ECO:0007669"/>
    <property type="project" value="InterPro"/>
</dbReference>
<organism evidence="17 18">
    <name type="scientific">Meganyctiphanes norvegica</name>
    <name type="common">Northern krill</name>
    <name type="synonym">Thysanopoda norvegica</name>
    <dbReference type="NCBI Taxonomy" id="48144"/>
    <lineage>
        <taxon>Eukaryota</taxon>
        <taxon>Metazoa</taxon>
        <taxon>Ecdysozoa</taxon>
        <taxon>Arthropoda</taxon>
        <taxon>Crustacea</taxon>
        <taxon>Multicrustacea</taxon>
        <taxon>Malacostraca</taxon>
        <taxon>Eumalacostraca</taxon>
        <taxon>Eucarida</taxon>
        <taxon>Euphausiacea</taxon>
        <taxon>Euphausiidae</taxon>
        <taxon>Meganyctiphanes</taxon>
    </lineage>
</organism>
<evidence type="ECO:0000256" key="9">
    <source>
        <dbReference type="ARBA" id="ARBA00022679"/>
    </source>
</evidence>
<evidence type="ECO:0000256" key="13">
    <source>
        <dbReference type="ARBA" id="ARBA00048366"/>
    </source>
</evidence>
<dbReference type="GO" id="GO:0061710">
    <property type="term" value="F:L-threonylcarbamoyladenylate synthase"/>
    <property type="evidence" value="ECO:0007669"/>
    <property type="project" value="UniProtKB-EC"/>
</dbReference>
<dbReference type="PANTHER" id="PTHR17490">
    <property type="entry name" value="SUA5"/>
    <property type="match status" value="1"/>
</dbReference>
<keyword evidence="9" id="KW-0808">Transferase</keyword>
<protein>
    <recommendedName>
        <fullName evidence="6">Threonylcarbamoyl-AMP synthase</fullName>
        <ecNumber evidence="5">2.7.7.87</ecNumber>
    </recommendedName>
</protein>
<dbReference type="Pfam" id="PF01300">
    <property type="entry name" value="Sua5_yciO_yrdC"/>
    <property type="match status" value="1"/>
</dbReference>
<name>A0AAV2PQ74_MEGNR</name>
<comment type="function">
    <text evidence="14">Cytoplasmic and mitochondrial threonylcarbamoyl-AMP synthase required for the formation of a threonylcarbamoyl group on adenosine at position 37 (t(6)A37) in tRNAs that read codons beginning with adenine. Catalyzes the conversion of L-threonine, HCO(3)(-)/CO(2) and ATP to give threonylcarbamoyl-AMP (TC-AMP) as the acyladenylate intermediate, with the release of diphosphate. Participates in t(6)A37 formation in cytoplasmic and mitochondrial tRNAs. May regulate the activity of some transporters.</text>
</comment>
<comment type="caution">
    <text evidence="17">The sequence shown here is derived from an EMBL/GenBank/DDBJ whole genome shotgun (WGS) entry which is preliminary data.</text>
</comment>
<comment type="subcellular location">
    <subcellularLocation>
        <location evidence="2">Cell membrane</location>
        <topology evidence="2">Peripheral membrane protein</topology>
    </subcellularLocation>
    <subcellularLocation>
        <location evidence="3">Cytoplasm</location>
    </subcellularLocation>
    <subcellularLocation>
        <location evidence="1">Mitochondrion</location>
    </subcellularLocation>
</comment>
<evidence type="ECO:0000256" key="2">
    <source>
        <dbReference type="ARBA" id="ARBA00004202"/>
    </source>
</evidence>
<dbReference type="InterPro" id="IPR006070">
    <property type="entry name" value="Sua5-like_dom"/>
</dbReference>
<keyword evidence="10" id="KW-0809">Transit peptide</keyword>
<comment type="similarity">
    <text evidence="4">Belongs to the SUA5 family.</text>
</comment>
<evidence type="ECO:0000256" key="14">
    <source>
        <dbReference type="ARBA" id="ARBA00058524"/>
    </source>
</evidence>
<dbReference type="AlphaFoldDB" id="A0AAV2PQ74"/>
<proteinExistence type="inferred from homology"/>
<dbReference type="GO" id="GO:0005886">
    <property type="term" value="C:plasma membrane"/>
    <property type="evidence" value="ECO:0007669"/>
    <property type="project" value="UniProtKB-SubCell"/>
</dbReference>
<keyword evidence="18" id="KW-1185">Reference proteome</keyword>
<evidence type="ECO:0000256" key="7">
    <source>
        <dbReference type="ARBA" id="ARBA00022475"/>
    </source>
</evidence>
<evidence type="ECO:0000313" key="17">
    <source>
        <dbReference type="EMBL" id="CAL4063346.1"/>
    </source>
</evidence>
<evidence type="ECO:0000256" key="8">
    <source>
        <dbReference type="ARBA" id="ARBA00022490"/>
    </source>
</evidence>
<evidence type="ECO:0000256" key="6">
    <source>
        <dbReference type="ARBA" id="ARBA00015492"/>
    </source>
</evidence>
<dbReference type="InterPro" id="IPR017945">
    <property type="entry name" value="DHBP_synth_RibB-like_a/b_dom"/>
</dbReference>
<dbReference type="Gene3D" id="3.90.870.10">
    <property type="entry name" value="DHBP synthase"/>
    <property type="match status" value="1"/>
</dbReference>
<keyword evidence="7" id="KW-1003">Cell membrane</keyword>
<dbReference type="GO" id="GO:0005739">
    <property type="term" value="C:mitochondrion"/>
    <property type="evidence" value="ECO:0007669"/>
    <property type="project" value="UniProtKB-SubCell"/>
</dbReference>
<dbReference type="Proteomes" id="UP001497623">
    <property type="component" value="Unassembled WGS sequence"/>
</dbReference>
<evidence type="ECO:0000256" key="5">
    <source>
        <dbReference type="ARBA" id="ARBA00012584"/>
    </source>
</evidence>
<keyword evidence="8" id="KW-0963">Cytoplasm</keyword>
<sequence>MVRKSILRKYSVLASQVGLRIFTMNNVVSLSEGSDLTSQIASAAKALQKGKVIAVPTDTLYGIAALAQSDNAVENIYEIKKRNIAKPLAICVSEVKDVYKWGTVTVPHSLLTSLLPGPVTLVFNRTPLLNPSLNPGHDTVAIRIPDAEFIRGVAAKCSSPLALTSANISTKESPLEVKEFCDIWDKLEKVYDGGRLGEEAKCREGSTIVELLQEGLYKIIRQGSAYDQTVKLLHKYDLAPSD</sequence>
<dbReference type="NCBIfam" id="TIGR00057">
    <property type="entry name" value="L-threonylcarbamoyladenylate synthase"/>
    <property type="match status" value="1"/>
</dbReference>
<dbReference type="PROSITE" id="PS51163">
    <property type="entry name" value="YRDC"/>
    <property type="match status" value="1"/>
</dbReference>
<evidence type="ECO:0000256" key="1">
    <source>
        <dbReference type="ARBA" id="ARBA00004173"/>
    </source>
</evidence>
<evidence type="ECO:0000313" key="18">
    <source>
        <dbReference type="Proteomes" id="UP001497623"/>
    </source>
</evidence>
<accession>A0AAV2PQ74</accession>
<dbReference type="FunFam" id="3.90.870.10:FF:000007">
    <property type="entry name" value="YrdC N6-threonylcarbamoyltransferase domain containing"/>
    <property type="match status" value="1"/>
</dbReference>
<evidence type="ECO:0000256" key="10">
    <source>
        <dbReference type="ARBA" id="ARBA00022946"/>
    </source>
</evidence>
<dbReference type="InterPro" id="IPR050156">
    <property type="entry name" value="TC-AMP_synthase_SUA5"/>
</dbReference>
<evidence type="ECO:0000256" key="4">
    <source>
        <dbReference type="ARBA" id="ARBA00007663"/>
    </source>
</evidence>
<evidence type="ECO:0000256" key="15">
    <source>
        <dbReference type="ARBA" id="ARBA00063146"/>
    </source>
</evidence>
<keyword evidence="11" id="KW-0496">Mitochondrion</keyword>
<comment type="catalytic activity">
    <reaction evidence="13">
        <text>L-threonine + hydrogencarbonate + ATP = L-threonylcarbamoyladenylate + diphosphate + H2O</text>
        <dbReference type="Rhea" id="RHEA:36407"/>
        <dbReference type="ChEBI" id="CHEBI:15377"/>
        <dbReference type="ChEBI" id="CHEBI:17544"/>
        <dbReference type="ChEBI" id="CHEBI:30616"/>
        <dbReference type="ChEBI" id="CHEBI:33019"/>
        <dbReference type="ChEBI" id="CHEBI:57926"/>
        <dbReference type="ChEBI" id="CHEBI:73682"/>
        <dbReference type="EC" id="2.7.7.87"/>
    </reaction>
</comment>
<evidence type="ECO:0000256" key="3">
    <source>
        <dbReference type="ARBA" id="ARBA00004496"/>
    </source>
</evidence>
<evidence type="ECO:0000256" key="12">
    <source>
        <dbReference type="ARBA" id="ARBA00023136"/>
    </source>
</evidence>
<evidence type="ECO:0000256" key="11">
    <source>
        <dbReference type="ARBA" id="ARBA00023128"/>
    </source>
</evidence>
<dbReference type="SUPFAM" id="SSF55821">
    <property type="entry name" value="YrdC/RibB"/>
    <property type="match status" value="1"/>
</dbReference>
<dbReference type="EMBL" id="CAXKWB010001117">
    <property type="protein sequence ID" value="CAL4063346.1"/>
    <property type="molecule type" value="Genomic_DNA"/>
</dbReference>